<comment type="caution">
    <text evidence="2">The sequence shown here is derived from an EMBL/GenBank/DDBJ whole genome shotgun (WGS) entry which is preliminary data.</text>
</comment>
<feature type="non-terminal residue" evidence="2">
    <location>
        <position position="1"/>
    </location>
</feature>
<accession>X1HLR9</accession>
<feature type="region of interest" description="Disordered" evidence="1">
    <location>
        <begin position="163"/>
        <end position="183"/>
    </location>
</feature>
<evidence type="ECO:0000313" key="2">
    <source>
        <dbReference type="EMBL" id="GAH54794.1"/>
    </source>
</evidence>
<dbReference type="AlphaFoldDB" id="X1HLR9"/>
<sequence>AMSDPSTISYVIHELLAYKGINYPLDFSHIREVFSILIKSHAPINHGSEVAWALWSLIALNLPITPAAVNVASKMNDSIVAILLLDAYSKKLIKPPIDFSNYQSLMTKRELYGDQWLLSYEANVKKWLPSHGSVDHVNSDICFGHLKTASVEFYDDKWVEKNKPKKKPKTIPDYSGGDGGGGY</sequence>
<dbReference type="EMBL" id="BARU01016974">
    <property type="protein sequence ID" value="GAH54794.1"/>
    <property type="molecule type" value="Genomic_DNA"/>
</dbReference>
<organism evidence="2">
    <name type="scientific">marine sediment metagenome</name>
    <dbReference type="NCBI Taxonomy" id="412755"/>
    <lineage>
        <taxon>unclassified sequences</taxon>
        <taxon>metagenomes</taxon>
        <taxon>ecological metagenomes</taxon>
    </lineage>
</organism>
<reference evidence="2" key="1">
    <citation type="journal article" date="2014" name="Front. Microbiol.">
        <title>High frequency of phylogenetically diverse reductive dehalogenase-homologous genes in deep subseafloor sedimentary metagenomes.</title>
        <authorList>
            <person name="Kawai M."/>
            <person name="Futagami T."/>
            <person name="Toyoda A."/>
            <person name="Takaki Y."/>
            <person name="Nishi S."/>
            <person name="Hori S."/>
            <person name="Arai W."/>
            <person name="Tsubouchi T."/>
            <person name="Morono Y."/>
            <person name="Uchiyama I."/>
            <person name="Ito T."/>
            <person name="Fujiyama A."/>
            <person name="Inagaki F."/>
            <person name="Takami H."/>
        </authorList>
    </citation>
    <scope>NUCLEOTIDE SEQUENCE</scope>
    <source>
        <strain evidence="2">Expedition CK06-06</strain>
    </source>
</reference>
<gene>
    <name evidence="2" type="ORF">S03H2_28178</name>
</gene>
<evidence type="ECO:0000256" key="1">
    <source>
        <dbReference type="SAM" id="MobiDB-lite"/>
    </source>
</evidence>
<protein>
    <submittedName>
        <fullName evidence="2">Uncharacterized protein</fullName>
    </submittedName>
</protein>
<name>X1HLR9_9ZZZZ</name>
<proteinExistence type="predicted"/>